<dbReference type="PANTHER" id="PTHR46387">
    <property type="entry name" value="POLYNUCLEOTIDYL TRANSFERASE, RIBONUCLEASE H-LIKE SUPERFAMILY PROTEIN"/>
    <property type="match status" value="1"/>
</dbReference>
<dbReference type="Gene3D" id="3.30.420.10">
    <property type="entry name" value="Ribonuclease H-like superfamily/Ribonuclease H"/>
    <property type="match status" value="1"/>
</dbReference>
<dbReference type="PANTHER" id="PTHR46387:SF2">
    <property type="entry name" value="RIBONUCLEASE HI"/>
    <property type="match status" value="1"/>
</dbReference>
<dbReference type="InterPro" id="IPR002156">
    <property type="entry name" value="RNaseH_domain"/>
</dbReference>
<dbReference type="Pfam" id="PF13456">
    <property type="entry name" value="RVT_3"/>
    <property type="match status" value="1"/>
</dbReference>
<keyword evidence="2" id="KW-1185">Reference proteome</keyword>
<dbReference type="KEGG" id="tav:G4V39_06780"/>
<protein>
    <submittedName>
        <fullName evidence="1">Ribonuclease HI family protein</fullName>
    </submittedName>
</protein>
<dbReference type="EMBL" id="CP048877">
    <property type="protein sequence ID" value="QIJ71986.1"/>
    <property type="molecule type" value="Genomic_DNA"/>
</dbReference>
<organism evidence="1 2">
    <name type="scientific">Thermosulfuriphilus ammonigenes</name>
    <dbReference type="NCBI Taxonomy" id="1936021"/>
    <lineage>
        <taxon>Bacteria</taxon>
        <taxon>Pseudomonadati</taxon>
        <taxon>Thermodesulfobacteriota</taxon>
        <taxon>Thermodesulfobacteria</taxon>
        <taxon>Thermodesulfobacteriales</taxon>
        <taxon>Thermodesulfobacteriaceae</taxon>
        <taxon>Thermosulfuriphilus</taxon>
    </lineage>
</organism>
<dbReference type="CDD" id="cd09279">
    <property type="entry name" value="RNase_HI_like"/>
    <property type="match status" value="1"/>
</dbReference>
<sequence length="142" mass="15624">MRNRARELIVFSDGAAKGNPGEAGAGAVIIDATSGQVLAELKAYLGHKTNNEAEYLALIMALDEASKYSPQKVTLRLDSELLVRQLRGQYRVKAANLKPLYQAACERLRRLEAVNIIHIPREENVAADRLANQAIREKQVSG</sequence>
<evidence type="ECO:0000313" key="1">
    <source>
        <dbReference type="EMBL" id="QIJ71986.1"/>
    </source>
</evidence>
<dbReference type="InterPro" id="IPR012337">
    <property type="entry name" value="RNaseH-like_sf"/>
</dbReference>
<evidence type="ECO:0000313" key="2">
    <source>
        <dbReference type="Proteomes" id="UP000502179"/>
    </source>
</evidence>
<dbReference type="GO" id="GO:0004523">
    <property type="term" value="F:RNA-DNA hybrid ribonuclease activity"/>
    <property type="evidence" value="ECO:0007669"/>
    <property type="project" value="InterPro"/>
</dbReference>
<dbReference type="Proteomes" id="UP000502179">
    <property type="component" value="Chromosome"/>
</dbReference>
<dbReference type="AlphaFoldDB" id="A0A6G7PWQ7"/>
<dbReference type="GO" id="GO:0003676">
    <property type="term" value="F:nucleic acid binding"/>
    <property type="evidence" value="ECO:0007669"/>
    <property type="project" value="InterPro"/>
</dbReference>
<gene>
    <name evidence="1" type="ORF">G4V39_06780</name>
</gene>
<accession>A0A6G7PWQ7</accession>
<dbReference type="PROSITE" id="PS50879">
    <property type="entry name" value="RNASE_H_1"/>
    <property type="match status" value="1"/>
</dbReference>
<reference evidence="1 2" key="1">
    <citation type="submission" date="2020-02" db="EMBL/GenBank/DDBJ databases">
        <title>Genome analysis of Thermosulfuriphilus ammonigenes ST65T, an anaerobic thermophilic chemolithoautotrophic bacterium isolated from a deep-sea hydrothermal vent.</title>
        <authorList>
            <person name="Slobodkina G."/>
            <person name="Allioux M."/>
            <person name="Merkel A."/>
            <person name="Alain K."/>
            <person name="Jebbar M."/>
            <person name="Slobodkin A."/>
        </authorList>
    </citation>
    <scope>NUCLEOTIDE SEQUENCE [LARGE SCALE GENOMIC DNA]</scope>
    <source>
        <strain evidence="1 2">ST65</strain>
    </source>
</reference>
<dbReference type="SUPFAM" id="SSF53098">
    <property type="entry name" value="Ribonuclease H-like"/>
    <property type="match status" value="1"/>
</dbReference>
<name>A0A6G7PWQ7_9BACT</name>
<proteinExistence type="predicted"/>
<dbReference type="InterPro" id="IPR036397">
    <property type="entry name" value="RNaseH_sf"/>
</dbReference>
<dbReference type="RefSeq" id="WP_166032203.1">
    <property type="nucleotide sequence ID" value="NZ_CP048877.1"/>
</dbReference>